<dbReference type="GO" id="GO:0045454">
    <property type="term" value="P:cell redox homeostasis"/>
    <property type="evidence" value="ECO:0007669"/>
    <property type="project" value="TreeGrafter"/>
</dbReference>
<gene>
    <name evidence="16" type="ORF">CTHT_0063520</name>
</gene>
<proteinExistence type="inferred from homology"/>
<evidence type="ECO:0000256" key="14">
    <source>
        <dbReference type="SAM" id="MobiDB-lite"/>
    </source>
</evidence>
<dbReference type="RefSeq" id="XP_006696659.1">
    <property type="nucleotide sequence ID" value="XM_006696596.1"/>
</dbReference>
<evidence type="ECO:0000256" key="2">
    <source>
        <dbReference type="ARBA" id="ARBA00011245"/>
    </source>
</evidence>
<feature type="compositionally biased region" description="Basic and acidic residues" evidence="14">
    <location>
        <begin position="231"/>
        <end position="287"/>
    </location>
</feature>
<dbReference type="InterPro" id="IPR000866">
    <property type="entry name" value="AhpC/TSA"/>
</dbReference>
<dbReference type="Gene3D" id="3.40.30.10">
    <property type="entry name" value="Glutaredoxin"/>
    <property type="match status" value="1"/>
</dbReference>
<dbReference type="GO" id="GO:0034599">
    <property type="term" value="P:cellular response to oxidative stress"/>
    <property type="evidence" value="ECO:0007669"/>
    <property type="project" value="UniProtKB-ARBA"/>
</dbReference>
<dbReference type="Proteomes" id="UP000008066">
    <property type="component" value="Unassembled WGS sequence"/>
</dbReference>
<sequence length="287" mass="30865">MPVTTRSKRKADDAPAAEPAALPSTKRSRKPKAEKDGAEADKKEEVQKEKAATNGAATGEETAVPSVGDVINLDGFGGEIELNDGAKTTLKELVDKSKSGVVIFTYPKASTPGCTRQACLFRDNHSSLTSTSGFSIYGLSADSPKANTTFQTKQKLPYPLLCDTKTTLLTALGLKKPGGKGAARGVFVVDKTGKVLALELGSPEGTVKVVQGIVEKLGGGESKEEDVEDSKEEKKEEKKEDSKEEKKEDSKEEKKDGEEEKKEEKKEEEAKTNGEKKEGGEEKKEQK</sequence>
<keyword evidence="8" id="KW-0539">Nucleus</keyword>
<dbReference type="GeneID" id="18260390"/>
<keyword evidence="17" id="KW-1185">Reference proteome</keyword>
<keyword evidence="7" id="KW-1015">Disulfide bond</keyword>
<dbReference type="InterPro" id="IPR050924">
    <property type="entry name" value="Peroxiredoxin_BCP/PrxQ"/>
</dbReference>
<dbReference type="GO" id="GO:0005634">
    <property type="term" value="C:nucleus"/>
    <property type="evidence" value="ECO:0007669"/>
    <property type="project" value="UniProtKB-SubCell"/>
</dbReference>
<name>G0SEF1_CHATD</name>
<organism evidence="17">
    <name type="scientific">Chaetomium thermophilum (strain DSM 1495 / CBS 144.50 / IMI 039719)</name>
    <name type="common">Thermochaetoides thermophila</name>
    <dbReference type="NCBI Taxonomy" id="759272"/>
    <lineage>
        <taxon>Eukaryota</taxon>
        <taxon>Fungi</taxon>
        <taxon>Dikarya</taxon>
        <taxon>Ascomycota</taxon>
        <taxon>Pezizomycotina</taxon>
        <taxon>Sordariomycetes</taxon>
        <taxon>Sordariomycetidae</taxon>
        <taxon>Sordariales</taxon>
        <taxon>Chaetomiaceae</taxon>
        <taxon>Thermochaetoides</taxon>
    </lineage>
</organism>
<dbReference type="PANTHER" id="PTHR42801">
    <property type="entry name" value="THIOREDOXIN-DEPENDENT PEROXIDE REDUCTASE"/>
    <property type="match status" value="1"/>
</dbReference>
<feature type="compositionally biased region" description="Low complexity" evidence="14">
    <location>
        <begin position="52"/>
        <end position="63"/>
    </location>
</feature>
<dbReference type="PANTHER" id="PTHR42801:SF23">
    <property type="entry name" value="PEROXIREDOXIN DOT5"/>
    <property type="match status" value="1"/>
</dbReference>
<evidence type="ECO:0000256" key="11">
    <source>
        <dbReference type="ARBA" id="ARBA00038489"/>
    </source>
</evidence>
<evidence type="ECO:0000256" key="12">
    <source>
        <dbReference type="ARBA" id="ARBA00049091"/>
    </source>
</evidence>
<dbReference type="Pfam" id="PF00578">
    <property type="entry name" value="AhpC-TSA"/>
    <property type="match status" value="1"/>
</dbReference>
<evidence type="ECO:0000256" key="8">
    <source>
        <dbReference type="ARBA" id="ARBA00023242"/>
    </source>
</evidence>
<dbReference type="KEGG" id="cthr:CTHT_0063520"/>
<reference evidence="16 17" key="1">
    <citation type="journal article" date="2011" name="Cell">
        <title>Insight into structure and assembly of the nuclear pore complex by utilizing the genome of a eukaryotic thermophile.</title>
        <authorList>
            <person name="Amlacher S."/>
            <person name="Sarges P."/>
            <person name="Flemming D."/>
            <person name="van Noort V."/>
            <person name="Kunze R."/>
            <person name="Devos D.P."/>
            <person name="Arumugam M."/>
            <person name="Bork P."/>
            <person name="Hurt E."/>
        </authorList>
    </citation>
    <scope>NUCLEOTIDE SEQUENCE [LARGE SCALE GENOMIC DNA]</scope>
    <source>
        <strain evidence="17">DSM 1495 / CBS 144.50 / IMI 039719</strain>
    </source>
</reference>
<comment type="subcellular location">
    <subcellularLocation>
        <location evidence="1">Nucleus</location>
    </subcellularLocation>
</comment>
<evidence type="ECO:0000313" key="16">
    <source>
        <dbReference type="EMBL" id="EGS18328.1"/>
    </source>
</evidence>
<evidence type="ECO:0000256" key="9">
    <source>
        <dbReference type="ARBA" id="ARBA00023284"/>
    </source>
</evidence>
<dbReference type="HOGENOM" id="CLU_042529_2_0_1"/>
<evidence type="ECO:0000313" key="17">
    <source>
        <dbReference type="Proteomes" id="UP000008066"/>
    </source>
</evidence>
<dbReference type="AlphaFoldDB" id="G0SEF1"/>
<dbReference type="STRING" id="759272.G0SEF1"/>
<dbReference type="FunFam" id="3.40.30.10:FF:000157">
    <property type="entry name" value="DOT5p Nuclear thiol peroxidase"/>
    <property type="match status" value="1"/>
</dbReference>
<keyword evidence="4" id="KW-0575">Peroxidase</keyword>
<dbReference type="InterPro" id="IPR013766">
    <property type="entry name" value="Thioredoxin_domain"/>
</dbReference>
<feature type="compositionally biased region" description="Basic and acidic residues" evidence="14">
    <location>
        <begin position="31"/>
        <end position="51"/>
    </location>
</feature>
<protein>
    <recommendedName>
        <fullName evidence="3">thioredoxin-dependent peroxiredoxin</fullName>
        <ecNumber evidence="3">1.11.1.24</ecNumber>
    </recommendedName>
    <alternativeName>
        <fullName evidence="13">Nuclear thiol peroxidase</fullName>
    </alternativeName>
    <alternativeName>
        <fullName evidence="10">Thioredoxin peroxidase</fullName>
    </alternativeName>
</protein>
<evidence type="ECO:0000256" key="5">
    <source>
        <dbReference type="ARBA" id="ARBA00022862"/>
    </source>
</evidence>
<evidence type="ECO:0000256" key="4">
    <source>
        <dbReference type="ARBA" id="ARBA00022559"/>
    </source>
</evidence>
<keyword evidence="6" id="KW-0560">Oxidoreductase</keyword>
<dbReference type="OrthoDB" id="338622at2759"/>
<evidence type="ECO:0000259" key="15">
    <source>
        <dbReference type="PROSITE" id="PS51352"/>
    </source>
</evidence>
<dbReference type="GO" id="GO:0005737">
    <property type="term" value="C:cytoplasm"/>
    <property type="evidence" value="ECO:0007669"/>
    <property type="project" value="TreeGrafter"/>
</dbReference>
<evidence type="ECO:0000256" key="10">
    <source>
        <dbReference type="ARBA" id="ARBA00032824"/>
    </source>
</evidence>
<evidence type="ECO:0000256" key="7">
    <source>
        <dbReference type="ARBA" id="ARBA00023157"/>
    </source>
</evidence>
<comment type="subunit">
    <text evidence="2">Monomer.</text>
</comment>
<feature type="domain" description="Thioredoxin" evidence="15">
    <location>
        <begin position="52"/>
        <end position="219"/>
    </location>
</feature>
<feature type="region of interest" description="Disordered" evidence="14">
    <location>
        <begin position="219"/>
        <end position="287"/>
    </location>
</feature>
<dbReference type="EMBL" id="GL988046">
    <property type="protein sequence ID" value="EGS18328.1"/>
    <property type="molecule type" value="Genomic_DNA"/>
</dbReference>
<dbReference type="GO" id="GO:0008379">
    <property type="term" value="F:thioredoxin peroxidase activity"/>
    <property type="evidence" value="ECO:0007669"/>
    <property type="project" value="TreeGrafter"/>
</dbReference>
<dbReference type="PROSITE" id="PS51352">
    <property type="entry name" value="THIOREDOXIN_2"/>
    <property type="match status" value="1"/>
</dbReference>
<accession>G0SEF1</accession>
<comment type="catalytic activity">
    <reaction evidence="12">
        <text>a hydroperoxide + [thioredoxin]-dithiol = an alcohol + [thioredoxin]-disulfide + H2O</text>
        <dbReference type="Rhea" id="RHEA:62620"/>
        <dbReference type="Rhea" id="RHEA-COMP:10698"/>
        <dbReference type="Rhea" id="RHEA-COMP:10700"/>
        <dbReference type="ChEBI" id="CHEBI:15377"/>
        <dbReference type="ChEBI" id="CHEBI:29950"/>
        <dbReference type="ChEBI" id="CHEBI:30879"/>
        <dbReference type="ChEBI" id="CHEBI:35924"/>
        <dbReference type="ChEBI" id="CHEBI:50058"/>
        <dbReference type="EC" id="1.11.1.24"/>
    </reaction>
</comment>
<evidence type="ECO:0000256" key="6">
    <source>
        <dbReference type="ARBA" id="ARBA00023002"/>
    </source>
</evidence>
<keyword evidence="5" id="KW-0049">Antioxidant</keyword>
<dbReference type="InterPro" id="IPR036249">
    <property type="entry name" value="Thioredoxin-like_sf"/>
</dbReference>
<feature type="region of interest" description="Disordered" evidence="14">
    <location>
        <begin position="1"/>
        <end position="63"/>
    </location>
</feature>
<dbReference type="CDD" id="cd03017">
    <property type="entry name" value="PRX_BCP"/>
    <property type="match status" value="1"/>
</dbReference>
<evidence type="ECO:0000256" key="3">
    <source>
        <dbReference type="ARBA" id="ARBA00013017"/>
    </source>
</evidence>
<comment type="similarity">
    <text evidence="11">Belongs to the peroxiredoxin family. BCP/PrxQ subfamily.</text>
</comment>
<evidence type="ECO:0000256" key="1">
    <source>
        <dbReference type="ARBA" id="ARBA00004123"/>
    </source>
</evidence>
<dbReference type="EC" id="1.11.1.24" evidence="3"/>
<evidence type="ECO:0000256" key="13">
    <source>
        <dbReference type="ARBA" id="ARBA00077538"/>
    </source>
</evidence>
<dbReference type="eggNOG" id="KOG0855">
    <property type="taxonomic scope" value="Eukaryota"/>
</dbReference>
<keyword evidence="9" id="KW-0676">Redox-active center</keyword>
<dbReference type="SUPFAM" id="SSF52833">
    <property type="entry name" value="Thioredoxin-like"/>
    <property type="match status" value="1"/>
</dbReference>